<protein>
    <submittedName>
        <fullName evidence="1">Uncharacterized protein</fullName>
    </submittedName>
</protein>
<proteinExistence type="predicted"/>
<evidence type="ECO:0000313" key="1">
    <source>
        <dbReference type="EMBL" id="RMX58039.1"/>
    </source>
</evidence>
<sequence length="183" mass="20130">YEKHQAHRLSSIQEVVELVSDTLQLLRGNENYTRSEVANLPKILNGSQGNVASKSTASIEMLTSLENLQKVSKLYRYGALNLLSCMTPDVENIHSAVHHKDQLFSVRTCDDPVGHTGNSTVTTCTDGTTKYTEDEGLGINIYCSIASALCQTGSNDGKSWNSHVVFQREIQPGEPADPRLMTF</sequence>
<comment type="caution">
    <text evidence="1">The sequence shown here is derived from an EMBL/GenBank/DDBJ whole genome shotgun (WGS) entry which is preliminary data.</text>
</comment>
<feature type="non-terminal residue" evidence="1">
    <location>
        <position position="183"/>
    </location>
</feature>
<dbReference type="EMBL" id="RCHS01000548">
    <property type="protein sequence ID" value="RMX58039.1"/>
    <property type="molecule type" value="Genomic_DNA"/>
</dbReference>
<reference evidence="1 2" key="1">
    <citation type="journal article" date="2018" name="Sci. Rep.">
        <title>Comparative analysis of the Pocillopora damicornis genome highlights role of immune system in coral evolution.</title>
        <authorList>
            <person name="Cunning R."/>
            <person name="Bay R.A."/>
            <person name="Gillette P."/>
            <person name="Baker A.C."/>
            <person name="Traylor-Knowles N."/>
        </authorList>
    </citation>
    <scope>NUCLEOTIDE SEQUENCE [LARGE SCALE GENOMIC DNA]</scope>
    <source>
        <strain evidence="1">RSMAS</strain>
        <tissue evidence="1">Whole animal</tissue>
    </source>
</reference>
<organism evidence="1 2">
    <name type="scientific">Pocillopora damicornis</name>
    <name type="common">Cauliflower coral</name>
    <name type="synonym">Millepora damicornis</name>
    <dbReference type="NCBI Taxonomy" id="46731"/>
    <lineage>
        <taxon>Eukaryota</taxon>
        <taxon>Metazoa</taxon>
        <taxon>Cnidaria</taxon>
        <taxon>Anthozoa</taxon>
        <taxon>Hexacorallia</taxon>
        <taxon>Scleractinia</taxon>
        <taxon>Astrocoeniina</taxon>
        <taxon>Pocilloporidae</taxon>
        <taxon>Pocillopora</taxon>
    </lineage>
</organism>
<dbReference type="Proteomes" id="UP000275408">
    <property type="component" value="Unassembled WGS sequence"/>
</dbReference>
<name>A0A3M6UWR5_POCDA</name>
<evidence type="ECO:0000313" key="2">
    <source>
        <dbReference type="Proteomes" id="UP000275408"/>
    </source>
</evidence>
<feature type="non-terminal residue" evidence="1">
    <location>
        <position position="1"/>
    </location>
</feature>
<dbReference type="AlphaFoldDB" id="A0A3M6UWR5"/>
<keyword evidence="2" id="KW-1185">Reference proteome</keyword>
<gene>
    <name evidence="1" type="ORF">pdam_00013424</name>
</gene>
<accession>A0A3M6UWR5</accession>